<dbReference type="FunFam" id="3.30.300.30:FF:000015">
    <property type="entry name" value="Nonribosomal peptide synthase SidD"/>
    <property type="match status" value="1"/>
</dbReference>
<dbReference type="InterPro" id="IPR009081">
    <property type="entry name" value="PP-bd_ACP"/>
</dbReference>
<dbReference type="NCBIfam" id="TIGR01733">
    <property type="entry name" value="AA-adenyl-dom"/>
    <property type="match status" value="2"/>
</dbReference>
<dbReference type="Pfam" id="PF00668">
    <property type="entry name" value="Condensation"/>
    <property type="match status" value="2"/>
</dbReference>
<dbReference type="GO" id="GO:0031177">
    <property type="term" value="F:phosphopantetheine binding"/>
    <property type="evidence" value="ECO:0007669"/>
    <property type="project" value="TreeGrafter"/>
</dbReference>
<keyword evidence="4" id="KW-0436">Ligase</keyword>
<dbReference type="FunFam" id="3.40.50.12780:FF:000024">
    <property type="entry name" value="Nonribosomal siderophore peptide synthase SidC"/>
    <property type="match status" value="1"/>
</dbReference>
<dbReference type="CDD" id="cd05918">
    <property type="entry name" value="A_NRPS_SidN3_like"/>
    <property type="match status" value="1"/>
</dbReference>
<keyword evidence="3" id="KW-0597">Phosphoprotein</keyword>
<dbReference type="SUPFAM" id="SSF56801">
    <property type="entry name" value="Acetyl-CoA synthetase-like"/>
    <property type="match status" value="2"/>
</dbReference>
<dbReference type="PROSITE" id="PS50075">
    <property type="entry name" value="CARRIER"/>
    <property type="match status" value="1"/>
</dbReference>
<evidence type="ECO:0000256" key="3">
    <source>
        <dbReference type="ARBA" id="ARBA00022553"/>
    </source>
</evidence>
<evidence type="ECO:0000259" key="5">
    <source>
        <dbReference type="PROSITE" id="PS50075"/>
    </source>
</evidence>
<comment type="pathway">
    <text evidence="1">Siderophore biosynthesis.</text>
</comment>
<dbReference type="InterPro" id="IPR045851">
    <property type="entry name" value="AMP-bd_C_sf"/>
</dbReference>
<dbReference type="InterPro" id="IPR042099">
    <property type="entry name" value="ANL_N_sf"/>
</dbReference>
<dbReference type="PROSITE" id="PS00455">
    <property type="entry name" value="AMP_BINDING"/>
    <property type="match status" value="1"/>
</dbReference>
<dbReference type="InterPro" id="IPR020845">
    <property type="entry name" value="AMP-binding_CS"/>
</dbReference>
<evidence type="ECO:0000313" key="6">
    <source>
        <dbReference type="EMBL" id="KAK3679485.1"/>
    </source>
</evidence>
<reference evidence="6" key="1">
    <citation type="submission" date="2023-07" db="EMBL/GenBank/DDBJ databases">
        <title>Black Yeasts Isolated from many extreme environments.</title>
        <authorList>
            <person name="Coleine C."/>
            <person name="Stajich J.E."/>
            <person name="Selbmann L."/>
        </authorList>
    </citation>
    <scope>NUCLEOTIDE SEQUENCE</scope>
    <source>
        <strain evidence="6">CCFEE 5485</strain>
    </source>
</reference>
<accession>A0AAE0WXM6</accession>
<dbReference type="PROSITE" id="PS00012">
    <property type="entry name" value="PHOSPHOPANTETHEINE"/>
    <property type="match status" value="2"/>
</dbReference>
<evidence type="ECO:0000256" key="4">
    <source>
        <dbReference type="ARBA" id="ARBA00022598"/>
    </source>
</evidence>
<dbReference type="CDD" id="cd19542">
    <property type="entry name" value="CT_NRPS-like"/>
    <property type="match status" value="1"/>
</dbReference>
<dbReference type="Proteomes" id="UP001274830">
    <property type="component" value="Unassembled WGS sequence"/>
</dbReference>
<dbReference type="InterPro" id="IPR036736">
    <property type="entry name" value="ACP-like_sf"/>
</dbReference>
<evidence type="ECO:0000256" key="1">
    <source>
        <dbReference type="ARBA" id="ARBA00004924"/>
    </source>
</evidence>
<gene>
    <name evidence="6" type="ORF">LTR78_001046</name>
</gene>
<dbReference type="Pfam" id="PF00501">
    <property type="entry name" value="AMP-binding"/>
    <property type="match status" value="2"/>
</dbReference>
<protein>
    <submittedName>
        <fullName evidence="6">NRPS</fullName>
    </submittedName>
</protein>
<keyword evidence="2" id="KW-0596">Phosphopantetheine</keyword>
<dbReference type="GO" id="GO:0044550">
    <property type="term" value="P:secondary metabolite biosynthetic process"/>
    <property type="evidence" value="ECO:0007669"/>
    <property type="project" value="TreeGrafter"/>
</dbReference>
<dbReference type="InterPro" id="IPR023213">
    <property type="entry name" value="CAT-like_dom_sf"/>
</dbReference>
<dbReference type="SUPFAM" id="SSF52777">
    <property type="entry name" value="CoA-dependent acyltransferases"/>
    <property type="match status" value="5"/>
</dbReference>
<proteinExistence type="predicted"/>
<dbReference type="Gene3D" id="3.40.50.12780">
    <property type="entry name" value="N-terminal domain of ligase-like"/>
    <property type="match status" value="2"/>
</dbReference>
<dbReference type="Gene3D" id="3.30.559.30">
    <property type="entry name" value="Nonribosomal peptide synthetase, condensation domain"/>
    <property type="match status" value="2"/>
</dbReference>
<dbReference type="SUPFAM" id="SSF47336">
    <property type="entry name" value="ACP-like"/>
    <property type="match status" value="3"/>
</dbReference>
<dbReference type="Gene3D" id="3.30.300.30">
    <property type="match status" value="2"/>
</dbReference>
<feature type="domain" description="Carrier" evidence="5">
    <location>
        <begin position="1595"/>
        <end position="1672"/>
    </location>
</feature>
<dbReference type="Gene3D" id="3.30.559.10">
    <property type="entry name" value="Chloramphenicol acetyltransferase-like domain"/>
    <property type="match status" value="4"/>
</dbReference>
<dbReference type="GO" id="GO:0043041">
    <property type="term" value="P:amino acid activation for nonribosomal peptide biosynthetic process"/>
    <property type="evidence" value="ECO:0007669"/>
    <property type="project" value="TreeGrafter"/>
</dbReference>
<dbReference type="InterPro" id="IPR000873">
    <property type="entry name" value="AMP-dep_synth/lig_dom"/>
</dbReference>
<dbReference type="PANTHER" id="PTHR45527:SF1">
    <property type="entry name" value="FATTY ACID SYNTHASE"/>
    <property type="match status" value="1"/>
</dbReference>
<dbReference type="GO" id="GO:0005737">
    <property type="term" value="C:cytoplasm"/>
    <property type="evidence" value="ECO:0007669"/>
    <property type="project" value="TreeGrafter"/>
</dbReference>
<dbReference type="InterPro" id="IPR010071">
    <property type="entry name" value="AA_adenyl_dom"/>
</dbReference>
<dbReference type="Pfam" id="PF00550">
    <property type="entry name" value="PP-binding"/>
    <property type="match status" value="3"/>
</dbReference>
<evidence type="ECO:0000313" key="7">
    <source>
        <dbReference type="Proteomes" id="UP001274830"/>
    </source>
</evidence>
<dbReference type="PANTHER" id="PTHR45527">
    <property type="entry name" value="NONRIBOSOMAL PEPTIDE SYNTHETASE"/>
    <property type="match status" value="1"/>
</dbReference>
<dbReference type="GO" id="GO:0016874">
    <property type="term" value="F:ligase activity"/>
    <property type="evidence" value="ECO:0007669"/>
    <property type="project" value="UniProtKB-KW"/>
</dbReference>
<comment type="caution">
    <text evidence="6">The sequence shown here is derived from an EMBL/GenBank/DDBJ whole genome shotgun (WGS) entry which is preliminary data.</text>
</comment>
<dbReference type="InterPro" id="IPR006162">
    <property type="entry name" value="Ppantetheine_attach_site"/>
</dbReference>
<dbReference type="FunFam" id="3.40.50.980:FF:000001">
    <property type="entry name" value="Non-ribosomal peptide synthetase"/>
    <property type="match status" value="1"/>
</dbReference>
<dbReference type="InterPro" id="IPR001242">
    <property type="entry name" value="Condensation_dom"/>
</dbReference>
<sequence>MGRQLAVLNEKPRHLPGPELLHELIAWEASPHDVAIEYTDDRGSCQILTYERLRARSDALAARLIRARDAGRSRRTTRFIVPLYIQQCLELYVAQIAVLKSGGAFCPISLDVPEDRLRFILQDTDASVLVTAADHIDHLPHLEGINVLSIEDNETNDRPFAAPSIQASEAAYIMYTSGSTGIPKGVVISHSAVTQALLAHERHVPHFRRFLQFASPTFDVSCFEIFFPLYRGATLVACHRKQLLNDLPDVINRLKVDAAELTPSVASTLLRGRQSVPGLELLLTIGEMLKRSVVEEFAASTEQTGILCGMYGPTEVAIHCTVQSCFQKAMSVRDIGMPLDTVSAFVVRPAENDDGGIPEILTLGEEGELALGGTQLADGYLNREEQTRAAFVYHPQYGRLYRTGDRARIGDDGRLECLGRISSGQVKLRGQRIELGEIEYAASKTPACGSSVAEVVDGQLVVFCVRAETSLTSNGVKQTCGKWLPVFMVPTTVVLLDALPYLASGKLDRTALAALRTPEPRPAQRGVLDHPPNSRLACDIINTIKKICGVEADETTDLASVGVDSLSAIRIAAELRRLGHDRTDATVILDARHIQDLEESMNQSTSDTPTRDDVPISRLALNDEPLLAHVRDEIDYISPCTPVQSAMLSVIGRDPQAYCNSVTLDVEASATPEKVRTAIQGISQAHSMLRSGFIATAQSRTGYATIIWKNAAADRVKIVDRLDDSFGINNAIDLLRPSCFQVIARGNLVRVLLHIHHALYDQWSMDVLKRNLSASMNGRAIAHTASFELVSAHYTSKLEGSAKEKNEVFWQDQLRDCTATLLPNMNTKVVAPGLQRTQWHDLDLEIADARSKALRLGISLPAVFQSAMAIILGSYCGSADVTFGAVFSGRHLPLPAIEEVFGPCLVTLPCRVDTSTARTCADILRVLHAANRDMQRHTDLPLAEIIQAAGCAPGSKLFDTLFVWQETTLQTDHLDICVVEADSRDRHEFNLVLEFDPTDRLSVRATYQRALITDEQVDVLLRQLVLYASRMLEAPETLLADLHSCLDESLLSVSNPEPSYCADSHGLVAAFEHQATQQPDAIALLFATSIEKDGMTTDSLTFAGLNRQANQMAHFLRSVGIASGDLVCICMEKSLSLYASILAILKAGAGYVPLTPATPSARTRAIVQQAQVQYVLCDATSKEILVLMNGTTVLDVSDIDFHDLPSHDLRLAYVRDDIAYTVFTSGSTGEPKGVSVTHENLNGNLAALSDLYGVKSGDRLLQACSQAFDVSVFEIVFALTRGLCLCSASNATLLGDLELSIRSFGITHLSLTPTVAALIDPANVRTVRFLVTAGEGVTEFVRQRWAGKGLLHQGYGPSEITNICSINMQMSLDDSLGSIGPPLKNTSVFVLSPDHDFQILPLGSTGELAFGGEQVFRGYLGRDDLNSTKLLDHPRFGRIYKSGDTGRIHPDGSLLIAGRMDDQIKLRGNRIELGEINAAILSNRDVQDCTTLLCGETEPNKLLVAFWVPQAAQTRNRPDLTIYETDASKIGSLYEQLEEKLPAYMIPSVLLPVSHLPMTSQMKLDRRMLQRLISGVHTEIKLRYTRGNEVSDNDEEWTTEQSIIADAVAEIMQISRRTVGKSISFFALGMNSLNAIAAARQISDRLGRIVSISTFMRHASTKRLAAVMRAEAQSVSPHHDPSFKDTFSSAFRAQVHKEYADRGLAISAILPCTPLQDAMLSASEANTSSSYYNTTTYRISGDVEHLKECWQQLAARHAILRTSFVRTESSEHPYAQVVSQLTNRPCCYRLESDGNIGCKGLTFPQPPPELSLHQPFRIDSCGQVLIIHMHHALYDGVSMSVLEDELQQLYRGEHMTSAMPFEPYLAFAAQHSSATAMDAWTKRLAGYVPKPFPCIDRTGRHSSGLTRVSILSHSTADLDGFCKRYAVTPLSILQAAWTKVLNRTQDASDICFGNVVSGRSIPLPGVERLVAPCFNTVPVRINVVQHSSNIRLIQELHKQNVANFQYQLTPLRRLQTLSSQPQCHLFDSLLLFQPPEQVLDSSIWQKIDEKGSMDLPIVVEIVPGIDAYTAKLHFLRTHITDELAKTMLQAFTDSCGLCIQYPSGELRDQATSDLKGRLVPVIDMVPQIHPDAAILGAGEEVWTSDMLLVRDSFARLSRVGGQRIMQHTSMYQLGLDSLNAAQIAYSLRKNGLRVDAADVLQALTPAAIAKVASSEDDSEAEETQAIDLLSFEATHREALVHAGFLQITDIKSIRPCTPAQHGMLAQSQHMKGQLYVNHILYRLLATTSASQIISAWLSVQRKHQALRTGYWQTDDAAMPYFALVWKANAVTVSASKHVSMTDIEELESMASTAILSELHRPAWRLHIGRHEDGQAMMLSVHHALYDAEGLQYLIADFEAALRGEHIGAEMSTDTLLMAALGPGWLQPRESTEYWQKILKHARQVF</sequence>
<organism evidence="6 7">
    <name type="scientific">Recurvomyces mirabilis</name>
    <dbReference type="NCBI Taxonomy" id="574656"/>
    <lineage>
        <taxon>Eukaryota</taxon>
        <taxon>Fungi</taxon>
        <taxon>Dikarya</taxon>
        <taxon>Ascomycota</taxon>
        <taxon>Pezizomycotina</taxon>
        <taxon>Dothideomycetes</taxon>
        <taxon>Dothideomycetidae</taxon>
        <taxon>Mycosphaerellales</taxon>
        <taxon>Teratosphaeriaceae</taxon>
        <taxon>Recurvomyces</taxon>
    </lineage>
</organism>
<keyword evidence="7" id="KW-1185">Reference proteome</keyword>
<dbReference type="Gene3D" id="1.10.1200.10">
    <property type="entry name" value="ACP-like"/>
    <property type="match status" value="2"/>
</dbReference>
<evidence type="ECO:0000256" key="2">
    <source>
        <dbReference type="ARBA" id="ARBA00022450"/>
    </source>
</evidence>
<name>A0AAE0WXM6_9PEZI</name>
<dbReference type="EMBL" id="JAUTXT010000002">
    <property type="protein sequence ID" value="KAK3679485.1"/>
    <property type="molecule type" value="Genomic_DNA"/>
</dbReference>